<dbReference type="InterPro" id="IPR025159">
    <property type="entry name" value="AbiEi_N"/>
</dbReference>
<organism evidence="2 3">
    <name type="scientific">Enterococcus avium</name>
    <name type="common">Streptococcus avium</name>
    <dbReference type="NCBI Taxonomy" id="33945"/>
    <lineage>
        <taxon>Bacteria</taxon>
        <taxon>Bacillati</taxon>
        <taxon>Bacillota</taxon>
        <taxon>Bacilli</taxon>
        <taxon>Lactobacillales</taxon>
        <taxon>Enterococcaceae</taxon>
        <taxon>Enterococcus</taxon>
    </lineage>
</organism>
<gene>
    <name evidence="2" type="ORF">AUF17_16835</name>
</gene>
<dbReference type="RefSeq" id="WP_070504966.1">
    <property type="nucleotide sequence ID" value="NZ_CAAKNX010000076.1"/>
</dbReference>
<feature type="domain" description="AbiEi antitoxin N-terminal" evidence="1">
    <location>
        <begin position="3"/>
        <end position="50"/>
    </location>
</feature>
<name>A0A4P8KCU8_ENTAV</name>
<dbReference type="Proteomes" id="UP000316316">
    <property type="component" value="Unassembled WGS sequence"/>
</dbReference>
<dbReference type="Pfam" id="PF13338">
    <property type="entry name" value="AbiEi_4"/>
    <property type="match status" value="1"/>
</dbReference>
<sequence>MKDKLFQLLEKRDGNLSMREARTEGIAGATVQRLVETGKLVRITRGYYVLDGHGVDELYMIQCRFSKGVFSHETALDLYSLSTNIPKKIHLSVPSNYHIQRKYLEEEFVRIHKVKDKVFDLGVIEINSYQGNPIRVYNKERTICDMWNPRYNATFETKLDALKDYMREKDRDPMKLREYREKLNVDPRLANYMEALY</sequence>
<reference evidence="2 3" key="1">
    <citation type="submission" date="2017-10" db="EMBL/GenBank/DDBJ databases">
        <title>FDA dAtabase for Regulatory Grade micrObial Sequences (FDA-ARGOS): Supporting development and validation of Infectious Disease Dx tests.</title>
        <authorList>
            <person name="Campos J."/>
            <person name="Goldberg B."/>
            <person name="Tallon L.J."/>
            <person name="Sadzewicz L."/>
            <person name="Sengamalay N."/>
            <person name="Ott S."/>
            <person name="Godinez A."/>
            <person name="Nagaraj S."/>
            <person name="Vyas G."/>
            <person name="Aluvathingal J."/>
            <person name="Nadendla S."/>
            <person name="Geyer C."/>
            <person name="Nandy P."/>
            <person name="Hobson J."/>
            <person name="Sichtig H."/>
        </authorList>
    </citation>
    <scope>NUCLEOTIDE SEQUENCE [LARGE SCALE GENOMIC DNA]</scope>
    <source>
        <strain evidence="2 3">FDAARGOS_185</strain>
    </source>
</reference>
<evidence type="ECO:0000259" key="1">
    <source>
        <dbReference type="Pfam" id="PF13338"/>
    </source>
</evidence>
<dbReference type="EMBL" id="PDXQ01000002">
    <property type="protein sequence ID" value="TRZ28385.1"/>
    <property type="molecule type" value="Genomic_DNA"/>
</dbReference>
<protein>
    <submittedName>
        <fullName evidence="2">Abortive infection protein</fullName>
    </submittedName>
</protein>
<proteinExistence type="predicted"/>
<comment type="caution">
    <text evidence="2">The sequence shown here is derived from an EMBL/GenBank/DDBJ whole genome shotgun (WGS) entry which is preliminary data.</text>
</comment>
<evidence type="ECO:0000313" key="2">
    <source>
        <dbReference type="EMBL" id="TRZ28385.1"/>
    </source>
</evidence>
<evidence type="ECO:0000313" key="3">
    <source>
        <dbReference type="Proteomes" id="UP000316316"/>
    </source>
</evidence>
<accession>A0A4P8KCU8</accession>
<dbReference type="GeneID" id="69570029"/>
<dbReference type="AlphaFoldDB" id="A0A4P8KCU8"/>